<comment type="caution">
    <text evidence="2">The sequence shown here is derived from an EMBL/GenBank/DDBJ whole genome shotgun (WGS) entry which is preliminary data.</text>
</comment>
<dbReference type="PROSITE" id="PS50011">
    <property type="entry name" value="PROTEIN_KINASE_DOM"/>
    <property type="match status" value="1"/>
</dbReference>
<organism evidence="2 3">
    <name type="scientific">Psilocybe cyanescens</name>
    <dbReference type="NCBI Taxonomy" id="93625"/>
    <lineage>
        <taxon>Eukaryota</taxon>
        <taxon>Fungi</taxon>
        <taxon>Dikarya</taxon>
        <taxon>Basidiomycota</taxon>
        <taxon>Agaricomycotina</taxon>
        <taxon>Agaricomycetes</taxon>
        <taxon>Agaricomycetidae</taxon>
        <taxon>Agaricales</taxon>
        <taxon>Agaricineae</taxon>
        <taxon>Strophariaceae</taxon>
        <taxon>Psilocybe</taxon>
    </lineage>
</organism>
<evidence type="ECO:0000313" key="3">
    <source>
        <dbReference type="Proteomes" id="UP000283269"/>
    </source>
</evidence>
<dbReference type="Pfam" id="PF07714">
    <property type="entry name" value="PK_Tyr_Ser-Thr"/>
    <property type="match status" value="1"/>
</dbReference>
<dbReference type="PROSITE" id="PS00108">
    <property type="entry name" value="PROTEIN_KINASE_ST"/>
    <property type="match status" value="1"/>
</dbReference>
<dbReference type="SUPFAM" id="SSF56112">
    <property type="entry name" value="Protein kinase-like (PK-like)"/>
    <property type="match status" value="1"/>
</dbReference>
<proteinExistence type="predicted"/>
<dbReference type="InterPro" id="IPR001245">
    <property type="entry name" value="Ser-Thr/Tyr_kinase_cat_dom"/>
</dbReference>
<gene>
    <name evidence="2" type="ORF">CVT25_011718</name>
</gene>
<dbReference type="InParanoid" id="A0A409WID5"/>
<dbReference type="GO" id="GO:0004674">
    <property type="term" value="F:protein serine/threonine kinase activity"/>
    <property type="evidence" value="ECO:0007669"/>
    <property type="project" value="TreeGrafter"/>
</dbReference>
<dbReference type="SMART" id="SM00220">
    <property type="entry name" value="S_TKc"/>
    <property type="match status" value="1"/>
</dbReference>
<dbReference type="STRING" id="93625.A0A409WID5"/>
<dbReference type="GO" id="GO:0005524">
    <property type="term" value="F:ATP binding"/>
    <property type="evidence" value="ECO:0007669"/>
    <property type="project" value="InterPro"/>
</dbReference>
<reference evidence="2 3" key="1">
    <citation type="journal article" date="2018" name="Evol. Lett.">
        <title>Horizontal gene cluster transfer increased hallucinogenic mushroom diversity.</title>
        <authorList>
            <person name="Reynolds H.T."/>
            <person name="Vijayakumar V."/>
            <person name="Gluck-Thaler E."/>
            <person name="Korotkin H.B."/>
            <person name="Matheny P.B."/>
            <person name="Slot J.C."/>
        </authorList>
    </citation>
    <scope>NUCLEOTIDE SEQUENCE [LARGE SCALE GENOMIC DNA]</scope>
    <source>
        <strain evidence="2 3">2631</strain>
    </source>
</reference>
<sequence>MPSSSNDTPELDWDSYYLELDALGRYFLSHFLQSGSVRRHWPKLTRALRQMTQEGFLDFCSDVMEEMYRRNNDLRDGTVFFLPSHDDMSLGRNHTRRKLASIDCDHFHNLCINVCYEIGRRSSKEAIPENTPKYPYSCSRDSHDDVGMAASVERARLLDNYHPYRDDLDRQLTESLCDRFTAITSVIYSLFVSIFQDRHRYDALLSYRGDSAQQILDLLQMLLDYPAAGSAAKKSLLVTLARLSSKSGLHPRCFILTGILRGKSPLASGSFGDIWKGDFNGQPVCLKIIKMYESSNKDKWLKAFSKEAVLWSQISHPNVLPFYGIFHLDEVHGRICLVSPWMDRGNINEYLSQNPDVPRLLLTSDIAHGLSYLHEQGIIHGDIKGANILVTESGRACLADFGLSRIQGAAELSESSSGSSSFQGGTTRWQAPELLDPEVDSPRLTMESDVYAYACVLYEIYVGKVPFHEYIRDVTVILQIGKGRKPTRPPSESLSFSKWGLTGQIWSLMERCWSKDPTKRPTIFQILSDIVDPGLILADPRPVDDWEQRSASRFRNSIYRSDRLSINVLETVLSWVSR</sequence>
<dbReference type="InterPro" id="IPR008271">
    <property type="entry name" value="Ser/Thr_kinase_AS"/>
</dbReference>
<dbReference type="InterPro" id="IPR000719">
    <property type="entry name" value="Prot_kinase_dom"/>
</dbReference>
<dbReference type="PANTHER" id="PTHR44329">
    <property type="entry name" value="SERINE/THREONINE-PROTEIN KINASE TNNI3K-RELATED"/>
    <property type="match status" value="1"/>
</dbReference>
<dbReference type="AlphaFoldDB" id="A0A409WID5"/>
<feature type="domain" description="Protein kinase" evidence="1">
    <location>
        <begin position="260"/>
        <end position="535"/>
    </location>
</feature>
<dbReference type="Proteomes" id="UP000283269">
    <property type="component" value="Unassembled WGS sequence"/>
</dbReference>
<protein>
    <recommendedName>
        <fullName evidence="1">Protein kinase domain-containing protein</fullName>
    </recommendedName>
</protein>
<evidence type="ECO:0000313" key="2">
    <source>
        <dbReference type="EMBL" id="PPQ78259.1"/>
    </source>
</evidence>
<accession>A0A409WID5</accession>
<name>A0A409WID5_PSICY</name>
<dbReference type="InterPro" id="IPR051681">
    <property type="entry name" value="Ser/Thr_Kinases-Pseudokinases"/>
</dbReference>
<dbReference type="InterPro" id="IPR011009">
    <property type="entry name" value="Kinase-like_dom_sf"/>
</dbReference>
<dbReference type="OrthoDB" id="122279at2759"/>
<dbReference type="Gene3D" id="1.10.510.10">
    <property type="entry name" value="Transferase(Phosphotransferase) domain 1"/>
    <property type="match status" value="1"/>
</dbReference>
<dbReference type="EMBL" id="NHYD01003423">
    <property type="protein sequence ID" value="PPQ78259.1"/>
    <property type="molecule type" value="Genomic_DNA"/>
</dbReference>
<evidence type="ECO:0000259" key="1">
    <source>
        <dbReference type="PROSITE" id="PS50011"/>
    </source>
</evidence>
<keyword evidence="3" id="KW-1185">Reference proteome</keyword>